<name>Q2SPD9_HAHCH</name>
<dbReference type="InterPro" id="IPR036271">
    <property type="entry name" value="Tet_transcr_reg_TetR-rel_C_sf"/>
</dbReference>
<dbReference type="InterPro" id="IPR025996">
    <property type="entry name" value="MT1864/Rv1816-like_C"/>
</dbReference>
<reference evidence="6 7" key="1">
    <citation type="journal article" date="2005" name="Nucleic Acids Res.">
        <title>Genomic blueprint of Hahella chejuensis, a marine microbe producing an algicidal agent.</title>
        <authorList>
            <person name="Jeong H."/>
            <person name="Yim J.H."/>
            <person name="Lee C."/>
            <person name="Choi S.-H."/>
            <person name="Park Y.K."/>
            <person name="Yoon S.H."/>
            <person name="Hur C.-G."/>
            <person name="Kang H.-Y."/>
            <person name="Kim D."/>
            <person name="Lee H.H."/>
            <person name="Park K.H."/>
            <person name="Park S.-H."/>
            <person name="Park H.-S."/>
            <person name="Lee H.K."/>
            <person name="Oh T.K."/>
            <person name="Kim J.F."/>
        </authorList>
    </citation>
    <scope>NUCLEOTIDE SEQUENCE [LARGE SCALE GENOMIC DNA]</scope>
    <source>
        <strain evidence="6 7">KCTC 2396</strain>
    </source>
</reference>
<accession>Q2SPD9</accession>
<dbReference type="Pfam" id="PF13305">
    <property type="entry name" value="TetR_C_33"/>
    <property type="match status" value="1"/>
</dbReference>
<evidence type="ECO:0000256" key="3">
    <source>
        <dbReference type="ARBA" id="ARBA00023163"/>
    </source>
</evidence>
<evidence type="ECO:0000256" key="1">
    <source>
        <dbReference type="ARBA" id="ARBA00023015"/>
    </source>
</evidence>
<evidence type="ECO:0000313" key="7">
    <source>
        <dbReference type="Proteomes" id="UP000000238"/>
    </source>
</evidence>
<dbReference type="InterPro" id="IPR050109">
    <property type="entry name" value="HTH-type_TetR-like_transc_reg"/>
</dbReference>
<dbReference type="OrthoDB" id="8535430at2"/>
<dbReference type="GO" id="GO:0003700">
    <property type="term" value="F:DNA-binding transcription factor activity"/>
    <property type="evidence" value="ECO:0007669"/>
    <property type="project" value="TreeGrafter"/>
</dbReference>
<dbReference type="AlphaFoldDB" id="Q2SPD9"/>
<protein>
    <submittedName>
        <fullName evidence="6">Transcriptional regulator</fullName>
    </submittedName>
</protein>
<dbReference type="SUPFAM" id="SSF48498">
    <property type="entry name" value="Tetracyclin repressor-like, C-terminal domain"/>
    <property type="match status" value="1"/>
</dbReference>
<dbReference type="EMBL" id="CP000155">
    <property type="protein sequence ID" value="ABC27485.1"/>
    <property type="molecule type" value="Genomic_DNA"/>
</dbReference>
<proteinExistence type="predicted"/>
<dbReference type="GO" id="GO:0000976">
    <property type="term" value="F:transcription cis-regulatory region binding"/>
    <property type="evidence" value="ECO:0007669"/>
    <property type="project" value="TreeGrafter"/>
</dbReference>
<evidence type="ECO:0000256" key="4">
    <source>
        <dbReference type="PROSITE-ProRule" id="PRU00335"/>
    </source>
</evidence>
<evidence type="ECO:0000256" key="2">
    <source>
        <dbReference type="ARBA" id="ARBA00023125"/>
    </source>
</evidence>
<feature type="DNA-binding region" description="H-T-H motif" evidence="4">
    <location>
        <begin position="34"/>
        <end position="53"/>
    </location>
</feature>
<keyword evidence="3" id="KW-0804">Transcription</keyword>
<dbReference type="Gene3D" id="1.10.357.10">
    <property type="entry name" value="Tetracycline Repressor, domain 2"/>
    <property type="match status" value="1"/>
</dbReference>
<dbReference type="RefSeq" id="WP_011394562.1">
    <property type="nucleotide sequence ID" value="NC_007645.1"/>
</dbReference>
<dbReference type="Proteomes" id="UP000000238">
    <property type="component" value="Chromosome"/>
</dbReference>
<dbReference type="PRINTS" id="PR00455">
    <property type="entry name" value="HTHTETR"/>
</dbReference>
<dbReference type="KEGG" id="hch:HCH_00582"/>
<dbReference type="PANTHER" id="PTHR30055:SF234">
    <property type="entry name" value="HTH-TYPE TRANSCRIPTIONAL REGULATOR BETI"/>
    <property type="match status" value="1"/>
</dbReference>
<dbReference type="InterPro" id="IPR001647">
    <property type="entry name" value="HTH_TetR"/>
</dbReference>
<evidence type="ECO:0000313" key="6">
    <source>
        <dbReference type="EMBL" id="ABC27485.1"/>
    </source>
</evidence>
<organism evidence="6 7">
    <name type="scientific">Hahella chejuensis (strain KCTC 2396)</name>
    <dbReference type="NCBI Taxonomy" id="349521"/>
    <lineage>
        <taxon>Bacteria</taxon>
        <taxon>Pseudomonadati</taxon>
        <taxon>Pseudomonadota</taxon>
        <taxon>Gammaproteobacteria</taxon>
        <taxon>Oceanospirillales</taxon>
        <taxon>Hahellaceae</taxon>
        <taxon>Hahella</taxon>
    </lineage>
</organism>
<dbReference type="eggNOG" id="COG1309">
    <property type="taxonomic scope" value="Bacteria"/>
</dbReference>
<keyword evidence="2 4" id="KW-0238">DNA-binding</keyword>
<gene>
    <name evidence="6" type="ordered locus">HCH_00582</name>
</gene>
<dbReference type="PANTHER" id="PTHR30055">
    <property type="entry name" value="HTH-TYPE TRANSCRIPTIONAL REGULATOR RUTR"/>
    <property type="match status" value="1"/>
</dbReference>
<keyword evidence="7" id="KW-1185">Reference proteome</keyword>
<evidence type="ECO:0000259" key="5">
    <source>
        <dbReference type="PROSITE" id="PS50977"/>
    </source>
</evidence>
<dbReference type="SUPFAM" id="SSF46689">
    <property type="entry name" value="Homeodomain-like"/>
    <property type="match status" value="1"/>
</dbReference>
<sequence length="218" mass="25134">MRPVRPPEEVEQLKRNILDVALRLIVQEGFAALTMRRLGKALGMTAPNLYNYYQSKDEIYVTLMIQGFSKLRAYLMKRAEAEQDAISRGRAIMRGYIEFGLSQPEHYELMFSSHAPKFREYKGTDIEPLSNQEYALSMEVANFAETCLQSVLDRVGLNASSDQRRTMLIELWSLLHGMVSLHLTGNTAYLTDTPLETYEHILDLLLQRFVDRHRAQQS</sequence>
<feature type="domain" description="HTH tetR-type" evidence="5">
    <location>
        <begin position="11"/>
        <end position="71"/>
    </location>
</feature>
<dbReference type="STRING" id="349521.HCH_00582"/>
<dbReference type="Pfam" id="PF00440">
    <property type="entry name" value="TetR_N"/>
    <property type="match status" value="1"/>
</dbReference>
<keyword evidence="1" id="KW-0805">Transcription regulation</keyword>
<dbReference type="PROSITE" id="PS50977">
    <property type="entry name" value="HTH_TETR_2"/>
    <property type="match status" value="1"/>
</dbReference>
<dbReference type="InterPro" id="IPR009057">
    <property type="entry name" value="Homeodomain-like_sf"/>
</dbReference>
<dbReference type="HOGENOM" id="CLU_069356_40_3_6"/>